<reference evidence="1" key="1">
    <citation type="submission" date="2014-05" db="EMBL/GenBank/DDBJ databases">
        <title>The transcriptome of the halophilic microalga Tetraselmis sp. GSL018 isolated from the Great Salt Lake, Utah.</title>
        <authorList>
            <person name="Jinkerson R.E."/>
            <person name="D'Adamo S."/>
            <person name="Posewitz M.C."/>
        </authorList>
    </citation>
    <scope>NUCLEOTIDE SEQUENCE</scope>
    <source>
        <strain evidence="1">GSL018</strain>
    </source>
</reference>
<dbReference type="InterPro" id="IPR008775">
    <property type="entry name" value="Phytyl_CoA_dOase-like"/>
</dbReference>
<dbReference type="SUPFAM" id="SSF51197">
    <property type="entry name" value="Clavaminate synthase-like"/>
    <property type="match status" value="1"/>
</dbReference>
<accession>A0A061RV39</accession>
<dbReference type="Pfam" id="PF05721">
    <property type="entry name" value="PhyH"/>
    <property type="match status" value="1"/>
</dbReference>
<gene>
    <name evidence="1" type="ORF">TSPGSL018_19439</name>
</gene>
<evidence type="ECO:0008006" key="2">
    <source>
        <dbReference type="Google" id="ProtNLM"/>
    </source>
</evidence>
<organism evidence="1">
    <name type="scientific">Tetraselmis sp. GSL018</name>
    <dbReference type="NCBI Taxonomy" id="582737"/>
    <lineage>
        <taxon>Eukaryota</taxon>
        <taxon>Viridiplantae</taxon>
        <taxon>Chlorophyta</taxon>
        <taxon>core chlorophytes</taxon>
        <taxon>Chlorodendrophyceae</taxon>
        <taxon>Chlorodendrales</taxon>
        <taxon>Chlorodendraceae</taxon>
        <taxon>Tetraselmis</taxon>
    </lineage>
</organism>
<protein>
    <recommendedName>
        <fullName evidence="2">Phytanoyl-dioxygenase</fullName>
    </recommendedName>
</protein>
<evidence type="ECO:0000313" key="1">
    <source>
        <dbReference type="EMBL" id="JAC76717.1"/>
    </source>
</evidence>
<name>A0A061RV39_9CHLO</name>
<dbReference type="Gene3D" id="2.60.120.620">
    <property type="entry name" value="q2cbj1_9rhob like domain"/>
    <property type="match status" value="1"/>
</dbReference>
<feature type="non-terminal residue" evidence="1">
    <location>
        <position position="1"/>
    </location>
</feature>
<dbReference type="AlphaFoldDB" id="A0A061RV39"/>
<sequence length="267" mass="28580">RGAGACARLSAAAAELRASGWPPVFAFALDDAWALVDEAFAAAAAVLGADPGDLVLEPSFFAWALQPPGQRGSARAGDSFGLPHRDYSHSEAMNEDGSVRLLSVWVPLSDASPASGCIHILPRGEDALWSRPSHPAHMRCASASAEEDGGAPCTEIRFPVHRARPVPAKAASLLGWAGNTVHWGGACTSGEPRRSIAFTFLRERGGRRRLHGEGAGIPHAYLTREECAALTTEERLRLCCRSVLLYSNWYRVDRSILPEVFWSAVGA</sequence>
<dbReference type="EMBL" id="GBEZ01008844">
    <property type="protein sequence ID" value="JAC76717.1"/>
    <property type="molecule type" value="Transcribed_RNA"/>
</dbReference>
<proteinExistence type="predicted"/>